<dbReference type="KEGG" id="iag:Igag_0928"/>
<name>E0STX8_IGNAA</name>
<evidence type="ECO:0008006" key="3">
    <source>
        <dbReference type="Google" id="ProtNLM"/>
    </source>
</evidence>
<keyword evidence="2" id="KW-1185">Reference proteome</keyword>
<gene>
    <name evidence="1" type="ordered locus">Igag_0928</name>
</gene>
<evidence type="ECO:0000313" key="1">
    <source>
        <dbReference type="EMBL" id="ADM27744.1"/>
    </source>
</evidence>
<reference evidence="1 2" key="1">
    <citation type="journal article" date="2010" name="Stand. Genomic Sci.">
        <title>Complete genome sequence of Ignisphaera aggregans type strain (AQ1.S1).</title>
        <authorList>
            <person name="Goker M."/>
            <person name="Held B."/>
            <person name="Lapidus A."/>
            <person name="Nolan M."/>
            <person name="Spring S."/>
            <person name="Yasawong M."/>
            <person name="Lucas S."/>
            <person name="Glavina Del Rio T."/>
            <person name="Tice H."/>
            <person name="Cheng J.F."/>
            <person name="Goodwin L."/>
            <person name="Tapia R."/>
            <person name="Pitluck S."/>
            <person name="Liolios K."/>
            <person name="Ivanova N."/>
            <person name="Mavromatis K."/>
            <person name="Mikhailova N."/>
            <person name="Pati A."/>
            <person name="Chen A."/>
            <person name="Palaniappan K."/>
            <person name="Brambilla E."/>
            <person name="Land M."/>
            <person name="Hauser L."/>
            <person name="Chang Y.J."/>
            <person name="Jeffries C.D."/>
            <person name="Brettin T."/>
            <person name="Detter J.C."/>
            <person name="Han C."/>
            <person name="Rohde M."/>
            <person name="Sikorski J."/>
            <person name="Woyke T."/>
            <person name="Bristow J."/>
            <person name="Eisen J.A."/>
            <person name="Markowitz V."/>
            <person name="Hugenholtz P."/>
            <person name="Kyrpides N.C."/>
            <person name="Klenk H.P."/>
        </authorList>
    </citation>
    <scope>NUCLEOTIDE SEQUENCE [LARGE SCALE GENOMIC DNA]</scope>
    <source>
        <strain evidence="2">DSM 17230 / JCM 13409 / AQ1.S1</strain>
    </source>
</reference>
<evidence type="ECO:0000313" key="2">
    <source>
        <dbReference type="Proteomes" id="UP000001304"/>
    </source>
</evidence>
<dbReference type="BioCyc" id="IAGG583356:GHAH-911-MONOMER"/>
<dbReference type="EMBL" id="CP002098">
    <property type="protein sequence ID" value="ADM27744.1"/>
    <property type="molecule type" value="Genomic_DNA"/>
</dbReference>
<dbReference type="HOGENOM" id="CLU_175270_1_0_2"/>
<proteinExistence type="predicted"/>
<dbReference type="STRING" id="583356.Igag_0928"/>
<dbReference type="Proteomes" id="UP000001304">
    <property type="component" value="Chromosome"/>
</dbReference>
<organism evidence="1 2">
    <name type="scientific">Ignisphaera aggregans (strain DSM 17230 / JCM 13409 / AQ1.S1)</name>
    <dbReference type="NCBI Taxonomy" id="583356"/>
    <lineage>
        <taxon>Archaea</taxon>
        <taxon>Thermoproteota</taxon>
        <taxon>Thermoprotei</taxon>
        <taxon>Desulfurococcales</taxon>
        <taxon>Desulfurococcaceae</taxon>
        <taxon>Ignisphaera</taxon>
    </lineage>
</organism>
<dbReference type="AlphaFoldDB" id="E0STX8"/>
<protein>
    <recommendedName>
        <fullName evidence="3">DUF4145 domain-containing protein</fullName>
    </recommendedName>
</protein>
<accession>E0STX8</accession>
<sequence>MSTEVLSVRIRRELKEEAERLGIDVKSVVERALEAEIRRVRKQRFKALLDEGLKSIGLTAEEWVEAVRETRLER</sequence>